<evidence type="ECO:0000256" key="4">
    <source>
        <dbReference type="ARBA" id="ARBA00022692"/>
    </source>
</evidence>
<evidence type="ECO:0000256" key="12">
    <source>
        <dbReference type="SAM" id="SignalP"/>
    </source>
</evidence>
<organism evidence="13 14">
    <name type="scientific">Stephanodiscus triporus</name>
    <dbReference type="NCBI Taxonomy" id="2934178"/>
    <lineage>
        <taxon>Eukaryota</taxon>
        <taxon>Sar</taxon>
        <taxon>Stramenopiles</taxon>
        <taxon>Ochrophyta</taxon>
        <taxon>Bacillariophyta</taxon>
        <taxon>Coscinodiscophyceae</taxon>
        <taxon>Thalassiosirophycidae</taxon>
        <taxon>Stephanodiscales</taxon>
        <taxon>Stephanodiscaceae</taxon>
        <taxon>Stephanodiscus</taxon>
    </lineage>
</organism>
<evidence type="ECO:0000313" key="14">
    <source>
        <dbReference type="Proteomes" id="UP001530315"/>
    </source>
</evidence>
<dbReference type="InterPro" id="IPR023395">
    <property type="entry name" value="MCP_dom_sf"/>
</dbReference>
<protein>
    <recommendedName>
        <fullName evidence="15">Mitochondrial carrier protein</fullName>
    </recommendedName>
</protein>
<evidence type="ECO:0000313" key="13">
    <source>
        <dbReference type="EMBL" id="KAL3791403.1"/>
    </source>
</evidence>
<feature type="chain" id="PRO_5044895225" description="Mitochondrial carrier protein" evidence="12">
    <location>
        <begin position="40"/>
        <end position="457"/>
    </location>
</feature>
<keyword evidence="8" id="KW-0496">Mitochondrion</keyword>
<dbReference type="GO" id="GO:0005743">
    <property type="term" value="C:mitochondrial inner membrane"/>
    <property type="evidence" value="ECO:0007669"/>
    <property type="project" value="UniProtKB-SubCell"/>
</dbReference>
<evidence type="ECO:0000256" key="10">
    <source>
        <dbReference type="PROSITE-ProRule" id="PRU00282"/>
    </source>
</evidence>
<evidence type="ECO:0000256" key="3">
    <source>
        <dbReference type="ARBA" id="ARBA00022448"/>
    </source>
</evidence>
<gene>
    <name evidence="13" type="ORF">ACHAW5_005777</name>
</gene>
<evidence type="ECO:0000256" key="9">
    <source>
        <dbReference type="ARBA" id="ARBA00023136"/>
    </source>
</evidence>
<keyword evidence="5" id="KW-0677">Repeat</keyword>
<comment type="subcellular location">
    <subcellularLocation>
        <location evidence="1">Mitochondrion inner membrane</location>
        <topology evidence="1">Multi-pass membrane protein</topology>
    </subcellularLocation>
</comment>
<evidence type="ECO:0000256" key="7">
    <source>
        <dbReference type="ARBA" id="ARBA00022989"/>
    </source>
</evidence>
<keyword evidence="14" id="KW-1185">Reference proteome</keyword>
<dbReference type="InterPro" id="IPR044677">
    <property type="entry name" value="SLC25A3/Pic2/Mir1-like"/>
</dbReference>
<sequence length="457" mass="48386">MSPPHQHRDVRRRANIMGSPHRQLRALLTLLSFLSHVTSATPAASIASSIDYRYFVAGGTCAAISHGITTPIDVVKTRMQSNPDRYRTVHATAASIVREEGASALVAGLGPTLVGYGVEGALKFGVYEVTKPLVVRAFRELSGGSSGGGGGGRGAGPPGMLPFLIASIMAGAVASLVLVPMESTRIRMVTDPDFADVGLLEGLGRLVEEAGIARTLTVGMGAMLAKQVRLPRYQYVFSLSSSPFSRRRRISLLSLSSSSSSSKLLLGLFFPVFVVETPPASRQLQLTRRPNIPYTFGKQVSFDVVAKFLYRKLNVPTSALSSLTKGMRPEYVKWVVSVLAAMVASVMACLLSQPGDVILTETYDGAGGHGAGGGSHAAVKKQQTVRGGKRVAKSKGLREVSSTIYSRHGGEGVVHGVSGFFTGLQARFVHVGLIITSQLVIYDIVKQLLGLPASGSH</sequence>
<dbReference type="SUPFAM" id="SSF103506">
    <property type="entry name" value="Mitochondrial carrier"/>
    <property type="match status" value="1"/>
</dbReference>
<dbReference type="InterPro" id="IPR018108">
    <property type="entry name" value="MCP_transmembrane"/>
</dbReference>
<dbReference type="Gene3D" id="1.50.40.10">
    <property type="entry name" value="Mitochondrial carrier domain"/>
    <property type="match status" value="2"/>
</dbReference>
<keyword evidence="6" id="KW-0999">Mitochondrion inner membrane</keyword>
<keyword evidence="3 11" id="KW-0813">Transport</keyword>
<dbReference type="AlphaFoldDB" id="A0ABD3PU93"/>
<feature type="signal peptide" evidence="12">
    <location>
        <begin position="1"/>
        <end position="39"/>
    </location>
</feature>
<name>A0ABD3PU93_9STRA</name>
<dbReference type="PANTHER" id="PTHR45671">
    <property type="entry name" value="SOLUTE CARRIER FAMILY 25 (MITOCHONDRIAL CARRIER PHOSPHATE CARRIER), MEMBER 3, LIKE-RELATED-RELATED"/>
    <property type="match status" value="1"/>
</dbReference>
<keyword evidence="12" id="KW-0732">Signal</keyword>
<evidence type="ECO:0008006" key="15">
    <source>
        <dbReference type="Google" id="ProtNLM"/>
    </source>
</evidence>
<evidence type="ECO:0000256" key="6">
    <source>
        <dbReference type="ARBA" id="ARBA00022792"/>
    </source>
</evidence>
<dbReference type="EMBL" id="JALLAZ020000593">
    <property type="protein sequence ID" value="KAL3791403.1"/>
    <property type="molecule type" value="Genomic_DNA"/>
</dbReference>
<keyword evidence="9 10" id="KW-0472">Membrane</keyword>
<keyword evidence="4 10" id="KW-0812">Transmembrane</keyword>
<proteinExistence type="inferred from homology"/>
<evidence type="ECO:0000256" key="5">
    <source>
        <dbReference type="ARBA" id="ARBA00022737"/>
    </source>
</evidence>
<dbReference type="Pfam" id="PF00153">
    <property type="entry name" value="Mito_carr"/>
    <property type="match status" value="1"/>
</dbReference>
<evidence type="ECO:0000256" key="8">
    <source>
        <dbReference type="ARBA" id="ARBA00023128"/>
    </source>
</evidence>
<dbReference type="PROSITE" id="PS50920">
    <property type="entry name" value="SOLCAR"/>
    <property type="match status" value="1"/>
</dbReference>
<feature type="repeat" description="Solcar" evidence="10">
    <location>
        <begin position="49"/>
        <end position="133"/>
    </location>
</feature>
<evidence type="ECO:0000256" key="11">
    <source>
        <dbReference type="RuleBase" id="RU000488"/>
    </source>
</evidence>
<keyword evidence="7" id="KW-1133">Transmembrane helix</keyword>
<dbReference type="PANTHER" id="PTHR45671:SF12">
    <property type="entry name" value="MITOCHONDRIAL PHOSPHATE CARRIER PROTEIN"/>
    <property type="match status" value="1"/>
</dbReference>
<evidence type="ECO:0000256" key="1">
    <source>
        <dbReference type="ARBA" id="ARBA00004448"/>
    </source>
</evidence>
<dbReference type="Proteomes" id="UP001530315">
    <property type="component" value="Unassembled WGS sequence"/>
</dbReference>
<comment type="similarity">
    <text evidence="2 11">Belongs to the mitochondrial carrier (TC 2.A.29) family.</text>
</comment>
<comment type="caution">
    <text evidence="13">The sequence shown here is derived from an EMBL/GenBank/DDBJ whole genome shotgun (WGS) entry which is preliminary data.</text>
</comment>
<reference evidence="13 14" key="1">
    <citation type="submission" date="2024-10" db="EMBL/GenBank/DDBJ databases">
        <title>Updated reference genomes for cyclostephanoid diatoms.</title>
        <authorList>
            <person name="Roberts W.R."/>
            <person name="Alverson A.J."/>
        </authorList>
    </citation>
    <scope>NUCLEOTIDE SEQUENCE [LARGE SCALE GENOMIC DNA]</scope>
    <source>
        <strain evidence="13 14">AJA276-08</strain>
    </source>
</reference>
<accession>A0ABD3PU93</accession>
<evidence type="ECO:0000256" key="2">
    <source>
        <dbReference type="ARBA" id="ARBA00006375"/>
    </source>
</evidence>